<feature type="active site" description="Nucleophile" evidence="9">
    <location>
        <position position="139"/>
    </location>
</feature>
<evidence type="ECO:0000256" key="4">
    <source>
        <dbReference type="ARBA" id="ARBA00022801"/>
    </source>
</evidence>
<dbReference type="GO" id="GO:0016740">
    <property type="term" value="F:transferase activity"/>
    <property type="evidence" value="ECO:0007669"/>
    <property type="project" value="UniProtKB-KW"/>
</dbReference>
<evidence type="ECO:0000256" key="9">
    <source>
        <dbReference type="PROSITE-ProRule" id="PRU01373"/>
    </source>
</evidence>
<keyword evidence="6 9" id="KW-0573">Peptidoglycan synthesis</keyword>
<dbReference type="PROSITE" id="PS52029">
    <property type="entry name" value="LD_TPASE"/>
    <property type="match status" value="1"/>
</dbReference>
<evidence type="ECO:0000256" key="7">
    <source>
        <dbReference type="ARBA" id="ARBA00023316"/>
    </source>
</evidence>
<name>A0A1M4VR14_9BACL</name>
<feature type="domain" description="SH3b" evidence="11">
    <location>
        <begin position="170"/>
        <end position="236"/>
    </location>
</feature>
<dbReference type="InterPro" id="IPR005490">
    <property type="entry name" value="LD_TPept_cat_dom"/>
</dbReference>
<evidence type="ECO:0000256" key="5">
    <source>
        <dbReference type="ARBA" id="ARBA00022960"/>
    </source>
</evidence>
<feature type="chain" id="PRO_5039640445" evidence="10">
    <location>
        <begin position="27"/>
        <end position="236"/>
    </location>
</feature>
<dbReference type="CDD" id="cd16913">
    <property type="entry name" value="YkuD_like"/>
    <property type="match status" value="1"/>
</dbReference>
<dbReference type="Gene3D" id="2.40.440.10">
    <property type="entry name" value="L,D-transpeptidase catalytic domain-like"/>
    <property type="match status" value="1"/>
</dbReference>
<feature type="active site" description="Proton donor/acceptor" evidence="9">
    <location>
        <position position="123"/>
    </location>
</feature>
<keyword evidence="10" id="KW-0732">Signal</keyword>
<evidence type="ECO:0000256" key="2">
    <source>
        <dbReference type="ARBA" id="ARBA00005992"/>
    </source>
</evidence>
<dbReference type="Proteomes" id="UP000184476">
    <property type="component" value="Unassembled WGS sequence"/>
</dbReference>
<dbReference type="STRING" id="112248.SAMN05444392_102482"/>
<dbReference type="UniPathway" id="UPA00219"/>
<dbReference type="GO" id="GO:0018104">
    <property type="term" value="P:peptidoglycan-protein cross-linking"/>
    <property type="evidence" value="ECO:0007669"/>
    <property type="project" value="TreeGrafter"/>
</dbReference>
<evidence type="ECO:0000259" key="12">
    <source>
        <dbReference type="PROSITE" id="PS52029"/>
    </source>
</evidence>
<dbReference type="FunFam" id="2.40.440.10:FF:000003">
    <property type="entry name" value="L,D-transpeptidase YciB"/>
    <property type="match status" value="1"/>
</dbReference>
<keyword evidence="3" id="KW-0808">Transferase</keyword>
<dbReference type="InterPro" id="IPR003646">
    <property type="entry name" value="SH3-like_bac-type"/>
</dbReference>
<keyword evidence="14" id="KW-1185">Reference proteome</keyword>
<keyword evidence="4" id="KW-0378">Hydrolase</keyword>
<reference evidence="13 14" key="1">
    <citation type="submission" date="2016-11" db="EMBL/GenBank/DDBJ databases">
        <authorList>
            <person name="Jaros S."/>
            <person name="Januszkiewicz K."/>
            <person name="Wedrychowicz H."/>
        </authorList>
    </citation>
    <scope>NUCLEOTIDE SEQUENCE [LARGE SCALE GENOMIC DNA]</scope>
    <source>
        <strain evidence="13 14">DSM 44666</strain>
    </source>
</reference>
<dbReference type="InterPro" id="IPR038063">
    <property type="entry name" value="Transpep_catalytic_dom"/>
</dbReference>
<organism evidence="13 14">
    <name type="scientific">Seinonella peptonophila</name>
    <dbReference type="NCBI Taxonomy" id="112248"/>
    <lineage>
        <taxon>Bacteria</taxon>
        <taxon>Bacillati</taxon>
        <taxon>Bacillota</taxon>
        <taxon>Bacilli</taxon>
        <taxon>Bacillales</taxon>
        <taxon>Thermoactinomycetaceae</taxon>
        <taxon>Seinonella</taxon>
    </lineage>
</organism>
<dbReference type="OrthoDB" id="9787225at2"/>
<accession>A0A1M4VR14</accession>
<evidence type="ECO:0000256" key="8">
    <source>
        <dbReference type="ARBA" id="ARBA00060592"/>
    </source>
</evidence>
<dbReference type="PROSITE" id="PS51781">
    <property type="entry name" value="SH3B"/>
    <property type="match status" value="1"/>
</dbReference>
<comment type="similarity">
    <text evidence="2">Belongs to the YkuD family.</text>
</comment>
<feature type="domain" description="L,D-TPase catalytic" evidence="12">
    <location>
        <begin position="35"/>
        <end position="163"/>
    </location>
</feature>
<comment type="pathway">
    <text evidence="8">Glycan biosynthesis.</text>
</comment>
<dbReference type="GO" id="GO:0005576">
    <property type="term" value="C:extracellular region"/>
    <property type="evidence" value="ECO:0007669"/>
    <property type="project" value="TreeGrafter"/>
</dbReference>
<evidence type="ECO:0000256" key="10">
    <source>
        <dbReference type="SAM" id="SignalP"/>
    </source>
</evidence>
<dbReference type="GO" id="GO:0071972">
    <property type="term" value="F:peptidoglycan L,D-transpeptidase activity"/>
    <property type="evidence" value="ECO:0007669"/>
    <property type="project" value="TreeGrafter"/>
</dbReference>
<dbReference type="EMBL" id="FQVL01000002">
    <property type="protein sequence ID" value="SHE71315.1"/>
    <property type="molecule type" value="Genomic_DNA"/>
</dbReference>
<dbReference type="SUPFAM" id="SSF141523">
    <property type="entry name" value="L,D-transpeptidase catalytic domain-like"/>
    <property type="match status" value="1"/>
</dbReference>
<dbReference type="GO" id="GO:0071555">
    <property type="term" value="P:cell wall organization"/>
    <property type="evidence" value="ECO:0007669"/>
    <property type="project" value="UniProtKB-UniRule"/>
</dbReference>
<dbReference type="PANTHER" id="PTHR30582">
    <property type="entry name" value="L,D-TRANSPEPTIDASE"/>
    <property type="match status" value="1"/>
</dbReference>
<dbReference type="PANTHER" id="PTHR30582:SF4">
    <property type="entry name" value="L,D-TRANSPEPTIDASE YQJB-RELATED"/>
    <property type="match status" value="1"/>
</dbReference>
<dbReference type="RefSeq" id="WP_073154048.1">
    <property type="nucleotide sequence ID" value="NZ_FQVL01000002.1"/>
</dbReference>
<evidence type="ECO:0000313" key="14">
    <source>
        <dbReference type="Proteomes" id="UP000184476"/>
    </source>
</evidence>
<dbReference type="Pfam" id="PF08239">
    <property type="entry name" value="SH3_3"/>
    <property type="match status" value="1"/>
</dbReference>
<dbReference type="AlphaFoldDB" id="A0A1M4VR14"/>
<dbReference type="Pfam" id="PF03734">
    <property type="entry name" value="YkuD"/>
    <property type="match status" value="1"/>
</dbReference>
<evidence type="ECO:0000256" key="6">
    <source>
        <dbReference type="ARBA" id="ARBA00022984"/>
    </source>
</evidence>
<keyword evidence="7 9" id="KW-0961">Cell wall biogenesis/degradation</keyword>
<keyword evidence="5 9" id="KW-0133">Cell shape</keyword>
<dbReference type="Gene3D" id="2.30.30.40">
    <property type="entry name" value="SH3 Domains"/>
    <property type="match status" value="1"/>
</dbReference>
<protein>
    <submittedName>
        <fullName evidence="13">SH3 domain-containing protein</fullName>
    </submittedName>
</protein>
<sequence length="236" mass="25789">MQYVKKLSCILTVFLLAFTLFFSTFADHTNAATSYRIEINKSNNTLYLYSGSKLVKTYRVATGRSKKLTPEGTFPIVVKFVKPGWTNPDTGKQVPGGSKDNPLGERWLGLKVNGDNGRRYGIHGTNKPSSIGTYASSGCVRMYNKEVIDLFNRVPIGTKVWIHSGTVIKPGSGKVKVTLKSGTLNVRSSPSTSASIITRVKNGTILNKIGTTSSWVKVKLSNGKIGYVSKAYVRDL</sequence>
<feature type="signal peptide" evidence="10">
    <location>
        <begin position="1"/>
        <end position="26"/>
    </location>
</feature>
<comment type="pathway">
    <text evidence="1 9">Cell wall biogenesis; peptidoglycan biosynthesis.</text>
</comment>
<proteinExistence type="inferred from homology"/>
<evidence type="ECO:0000256" key="1">
    <source>
        <dbReference type="ARBA" id="ARBA00004752"/>
    </source>
</evidence>
<dbReference type="GO" id="GO:0008360">
    <property type="term" value="P:regulation of cell shape"/>
    <property type="evidence" value="ECO:0007669"/>
    <property type="project" value="UniProtKB-UniRule"/>
</dbReference>
<dbReference type="SMART" id="SM00287">
    <property type="entry name" value="SH3b"/>
    <property type="match status" value="1"/>
</dbReference>
<evidence type="ECO:0000256" key="3">
    <source>
        <dbReference type="ARBA" id="ARBA00022679"/>
    </source>
</evidence>
<gene>
    <name evidence="13" type="ORF">SAMN05444392_102482</name>
</gene>
<dbReference type="InterPro" id="IPR050979">
    <property type="entry name" value="LD-transpeptidase"/>
</dbReference>
<evidence type="ECO:0000259" key="11">
    <source>
        <dbReference type="PROSITE" id="PS51781"/>
    </source>
</evidence>
<evidence type="ECO:0000313" key="13">
    <source>
        <dbReference type="EMBL" id="SHE71315.1"/>
    </source>
</evidence>